<reference evidence="3 4" key="1">
    <citation type="submission" date="2018-09" db="EMBL/GenBank/DDBJ databases">
        <title>Altererythrobacter spongiae sp. nov., isolated from a marine sponge.</title>
        <authorList>
            <person name="Zhuang L."/>
            <person name="Luo L."/>
        </authorList>
    </citation>
    <scope>NUCLEOTIDE SEQUENCE [LARGE SCALE GENOMIC DNA]</scope>
    <source>
        <strain evidence="3 4">HN-Y73</strain>
    </source>
</reference>
<dbReference type="CDD" id="cd00093">
    <property type="entry name" value="HTH_XRE"/>
    <property type="match status" value="1"/>
</dbReference>
<dbReference type="SUPFAM" id="SSF47413">
    <property type="entry name" value="lambda repressor-like DNA-binding domains"/>
    <property type="match status" value="1"/>
</dbReference>
<dbReference type="GO" id="GO:0003677">
    <property type="term" value="F:DNA binding"/>
    <property type="evidence" value="ECO:0007669"/>
    <property type="project" value="InterPro"/>
</dbReference>
<organism evidence="3 4">
    <name type="scientific">Altericroceibacterium spongiae</name>
    <dbReference type="NCBI Taxonomy" id="2320269"/>
    <lineage>
        <taxon>Bacteria</taxon>
        <taxon>Pseudomonadati</taxon>
        <taxon>Pseudomonadota</taxon>
        <taxon>Alphaproteobacteria</taxon>
        <taxon>Sphingomonadales</taxon>
        <taxon>Erythrobacteraceae</taxon>
        <taxon>Altericroceibacterium</taxon>
    </lineage>
</organism>
<dbReference type="Pfam" id="PF06114">
    <property type="entry name" value="Peptidase_M78"/>
    <property type="match status" value="1"/>
</dbReference>
<feature type="domain" description="HTH cro/C1-type" evidence="2">
    <location>
        <begin position="7"/>
        <end position="61"/>
    </location>
</feature>
<dbReference type="InterPro" id="IPR010359">
    <property type="entry name" value="IrrE_HExxH"/>
</dbReference>
<dbReference type="Pfam" id="PF01381">
    <property type="entry name" value="HTH_3"/>
    <property type="match status" value="1"/>
</dbReference>
<dbReference type="InterPro" id="IPR052345">
    <property type="entry name" value="Rad_response_metalloprotease"/>
</dbReference>
<keyword evidence="4" id="KW-1185">Reference proteome</keyword>
<dbReference type="PANTHER" id="PTHR43236">
    <property type="entry name" value="ANTITOXIN HIGA1"/>
    <property type="match status" value="1"/>
</dbReference>
<dbReference type="InterPro" id="IPR010982">
    <property type="entry name" value="Lambda_DNA-bd_dom_sf"/>
</dbReference>
<accession>A0A420ERY2</accession>
<evidence type="ECO:0000256" key="1">
    <source>
        <dbReference type="ARBA" id="ARBA00007227"/>
    </source>
</evidence>
<dbReference type="InterPro" id="IPR001387">
    <property type="entry name" value="Cro/C1-type_HTH"/>
</dbReference>
<comment type="similarity">
    <text evidence="1">Belongs to the short-chain fatty acyl-CoA assimilation regulator (ScfR) family.</text>
</comment>
<protein>
    <submittedName>
        <fullName evidence="3">ImmA/IrrE family metallo-endopeptidase</fullName>
    </submittedName>
</protein>
<dbReference type="PANTHER" id="PTHR43236:SF1">
    <property type="entry name" value="BLL7220 PROTEIN"/>
    <property type="match status" value="1"/>
</dbReference>
<evidence type="ECO:0000259" key="2">
    <source>
        <dbReference type="PROSITE" id="PS50943"/>
    </source>
</evidence>
<dbReference type="SMART" id="SM00530">
    <property type="entry name" value="HTH_XRE"/>
    <property type="match status" value="1"/>
</dbReference>
<evidence type="ECO:0000313" key="4">
    <source>
        <dbReference type="Proteomes" id="UP000284395"/>
    </source>
</evidence>
<dbReference type="PROSITE" id="PS50943">
    <property type="entry name" value="HTH_CROC1"/>
    <property type="match status" value="1"/>
</dbReference>
<dbReference type="AlphaFoldDB" id="A0A420ERY2"/>
<dbReference type="Gene3D" id="1.10.10.2910">
    <property type="match status" value="1"/>
</dbReference>
<name>A0A420ERY2_9SPHN</name>
<comment type="caution">
    <text evidence="3">The sequence shown here is derived from an EMBL/GenBank/DDBJ whole genome shotgun (WGS) entry which is preliminary data.</text>
</comment>
<dbReference type="Gene3D" id="1.10.260.40">
    <property type="entry name" value="lambda repressor-like DNA-binding domains"/>
    <property type="match status" value="1"/>
</dbReference>
<proteinExistence type="inferred from homology"/>
<evidence type="ECO:0000313" key="3">
    <source>
        <dbReference type="EMBL" id="RKF23437.1"/>
    </source>
</evidence>
<dbReference type="Proteomes" id="UP000284395">
    <property type="component" value="Unassembled WGS sequence"/>
</dbReference>
<dbReference type="OrthoDB" id="9794834at2"/>
<sequence length="350" mass="39273">MFNIERLELARKRRRYTAKVLAERAGIAPVTYSRIVNRQQVPDEATVAALVAALDYPREFFEQDDFDPIDKSAASFRSLTGMTARERDAALAAGSLAFEVMDWVHSHFTLPEPDILDLGHERSPASAARMLRQHWAMGEKPVAHMIKLLESKGVRVFSLAEDTKNVDAFSCWRGNEPFVFLNTYKSSERSRFDAAHELGHLVLHRHGAPQGREAEAEANNFASAFLMPQADLLSTIPYVSRVEQIVSAKKRWGVAAVALAYRLNKLGLMTEWQYIQVNRLYRSSEPDGIAPERSVVWQMVLTDLWKDGLSRSHIAKELLLPGSELESLLFGLVGSTSPPSRQSPALRSVE</sequence>
<dbReference type="EMBL" id="RAPF01000001">
    <property type="protein sequence ID" value="RKF23437.1"/>
    <property type="molecule type" value="Genomic_DNA"/>
</dbReference>
<dbReference type="RefSeq" id="WP_120323342.1">
    <property type="nucleotide sequence ID" value="NZ_RAPF01000001.1"/>
</dbReference>
<gene>
    <name evidence="3" type="ORF">D6851_02935</name>
</gene>